<proteinExistence type="predicted"/>
<dbReference type="EMBL" id="MN740837">
    <property type="protein sequence ID" value="QHU14251.1"/>
    <property type="molecule type" value="Genomic_DNA"/>
</dbReference>
<evidence type="ECO:0000256" key="1">
    <source>
        <dbReference type="SAM" id="MobiDB-lite"/>
    </source>
</evidence>
<reference evidence="2" key="1">
    <citation type="journal article" date="2020" name="Nature">
        <title>Giant virus diversity and host interactions through global metagenomics.</title>
        <authorList>
            <person name="Schulz F."/>
            <person name="Roux S."/>
            <person name="Paez-Espino D."/>
            <person name="Jungbluth S."/>
            <person name="Walsh D.A."/>
            <person name="Denef V.J."/>
            <person name="McMahon K.D."/>
            <person name="Konstantinidis K.T."/>
            <person name="Eloe-Fadrosh E.A."/>
            <person name="Kyrpides N.C."/>
            <person name="Woyke T."/>
        </authorList>
    </citation>
    <scope>NUCLEOTIDE SEQUENCE</scope>
    <source>
        <strain evidence="2">GVMAG-S-1101182-85</strain>
    </source>
</reference>
<dbReference type="AlphaFoldDB" id="A0A6C0KAQ0"/>
<evidence type="ECO:0000313" key="2">
    <source>
        <dbReference type="EMBL" id="QHU14251.1"/>
    </source>
</evidence>
<accession>A0A6C0KAQ0</accession>
<sequence length="260" mass="29253">MSAGKGEDPARTSLVPRSLVMTQVSCFYCNADDSRIENIYWLFGLKACPTHTQAAIRDCNAYLHEEKMVKIEDAIRHPVLGRFLISLLKLPNGFPVIRTSGEVQPGWTLDRGFSPHNEKFIIHYDGEWSIPAILVSPDNNNITKNLMRCTPIANFKLPHIYEQIKKDLPIDFLKLLDDAMFCLVEGIYVNEFEEVQNIRSHQGQEIHPNIPQTENILYEGRIVQVIRAPAASAAAPTTPLVSVSQAEAQDDPIEPSCETR</sequence>
<name>A0A6C0KAQ0_9ZZZZ</name>
<organism evidence="2">
    <name type="scientific">viral metagenome</name>
    <dbReference type="NCBI Taxonomy" id="1070528"/>
    <lineage>
        <taxon>unclassified sequences</taxon>
        <taxon>metagenomes</taxon>
        <taxon>organismal metagenomes</taxon>
    </lineage>
</organism>
<feature type="region of interest" description="Disordered" evidence="1">
    <location>
        <begin position="239"/>
        <end position="260"/>
    </location>
</feature>
<protein>
    <submittedName>
        <fullName evidence="2">Uncharacterized protein</fullName>
    </submittedName>
</protein>